<reference evidence="2" key="1">
    <citation type="journal article" date="2011" name="Nat. Commun.">
        <title>Effector diversification within compartments of the Leptosphaeria maculans genome affected by Repeat-Induced Point mutations.</title>
        <authorList>
            <person name="Rouxel T."/>
            <person name="Grandaubert J."/>
            <person name="Hane J.K."/>
            <person name="Hoede C."/>
            <person name="van de Wouw A.P."/>
            <person name="Couloux A."/>
            <person name="Dominguez V."/>
            <person name="Anthouard V."/>
            <person name="Bally P."/>
            <person name="Bourras S."/>
            <person name="Cozijnsen A.J."/>
            <person name="Ciuffetti L.M."/>
            <person name="Degrave A."/>
            <person name="Dilmaghani A."/>
            <person name="Duret L."/>
            <person name="Fudal I."/>
            <person name="Goodwin S.B."/>
            <person name="Gout L."/>
            <person name="Glaser N."/>
            <person name="Linglin J."/>
            <person name="Kema G.H.J."/>
            <person name="Lapalu N."/>
            <person name="Lawrence C.B."/>
            <person name="May K."/>
            <person name="Meyer M."/>
            <person name="Ollivier B."/>
            <person name="Poulain J."/>
            <person name="Schoch C.L."/>
            <person name="Simon A."/>
            <person name="Spatafora J.W."/>
            <person name="Stachowiak A."/>
            <person name="Turgeon B.G."/>
            <person name="Tyler B.M."/>
            <person name="Vincent D."/>
            <person name="Weissenbach J."/>
            <person name="Amselem J."/>
            <person name="Quesneville H."/>
            <person name="Oliver R.P."/>
            <person name="Wincker P."/>
            <person name="Balesdent M.-H."/>
            <person name="Howlett B.J."/>
        </authorList>
    </citation>
    <scope>NUCLEOTIDE SEQUENCE [LARGE SCALE GENOMIC DNA]</scope>
    <source>
        <strain evidence="2">JN3 / isolate v23.1.3 / race Av1-4-5-6-7-8</strain>
    </source>
</reference>
<organism evidence="2">
    <name type="scientific">Leptosphaeria maculans (strain JN3 / isolate v23.1.3 / race Av1-4-5-6-7-8)</name>
    <name type="common">Blackleg fungus</name>
    <name type="synonym">Phoma lingam</name>
    <dbReference type="NCBI Taxonomy" id="985895"/>
    <lineage>
        <taxon>Eukaryota</taxon>
        <taxon>Fungi</taxon>
        <taxon>Dikarya</taxon>
        <taxon>Ascomycota</taxon>
        <taxon>Pezizomycotina</taxon>
        <taxon>Dothideomycetes</taxon>
        <taxon>Pleosporomycetidae</taxon>
        <taxon>Pleosporales</taxon>
        <taxon>Pleosporineae</taxon>
        <taxon>Leptosphaeriaceae</taxon>
        <taxon>Plenodomus</taxon>
        <taxon>Plenodomus lingam/Leptosphaeria maculans species complex</taxon>
    </lineage>
</organism>
<name>E4ZUK7_LEPMJ</name>
<dbReference type="Proteomes" id="UP000002668">
    <property type="component" value="Genome"/>
</dbReference>
<dbReference type="EMBL" id="FP929126">
    <property type="protein sequence ID" value="CBX95086.1"/>
    <property type="molecule type" value="Genomic_DNA"/>
</dbReference>
<gene>
    <name evidence="1" type="ORF">LEMA_uP115010.1</name>
</gene>
<evidence type="ECO:0000313" key="2">
    <source>
        <dbReference type="Proteomes" id="UP000002668"/>
    </source>
</evidence>
<accession>E4ZUK7</accession>
<evidence type="ECO:0000313" key="1">
    <source>
        <dbReference type="EMBL" id="CBX95086.1"/>
    </source>
</evidence>
<keyword evidence="2" id="KW-1185">Reference proteome</keyword>
<dbReference type="AlphaFoldDB" id="E4ZUK7"/>
<sequence length="70" mass="7636">MSQATPRLHKIGNTLYTPLGKGPRHSVHDFLHLASALAGYTFPADIRRRCGGSGVQRRRPALLWLRSGGG</sequence>
<proteinExistence type="predicted"/>
<dbReference type="HOGENOM" id="CLU_2758243_0_0_1"/>
<dbReference type="InParanoid" id="E4ZUK7"/>
<protein>
    <submittedName>
        <fullName evidence="1">Predicted protein</fullName>
    </submittedName>
</protein>
<dbReference type="VEuPathDB" id="FungiDB:LEMA_uP115010.1"/>